<reference evidence="15" key="1">
    <citation type="journal article" date="2014" name="Int. J. Syst. Evol. Microbiol.">
        <title>Complete genome sequence of Corynebacterium casei LMG S-19264T (=DSM 44701T), isolated from a smear-ripened cheese.</title>
        <authorList>
            <consortium name="US DOE Joint Genome Institute (JGI-PGF)"/>
            <person name="Walter F."/>
            <person name="Albersmeier A."/>
            <person name="Kalinowski J."/>
            <person name="Ruckert C."/>
        </authorList>
    </citation>
    <scope>NUCLEOTIDE SEQUENCE</scope>
    <source>
        <strain evidence="15">CGMCC 1.12214</strain>
    </source>
</reference>
<dbReference type="Pfam" id="PF21760">
    <property type="entry name" value="SecD_1st"/>
    <property type="match status" value="1"/>
</dbReference>
<dbReference type="InterPro" id="IPR022646">
    <property type="entry name" value="SecD/SecF_CS"/>
</dbReference>
<keyword evidence="7 10" id="KW-1133">Transmembrane helix</keyword>
<evidence type="ECO:0000313" key="16">
    <source>
        <dbReference type="Proteomes" id="UP000603912"/>
    </source>
</evidence>
<evidence type="ECO:0000256" key="5">
    <source>
        <dbReference type="ARBA" id="ARBA00022692"/>
    </source>
</evidence>
<evidence type="ECO:0000256" key="3">
    <source>
        <dbReference type="ARBA" id="ARBA00022475"/>
    </source>
</evidence>
<keyword evidence="16" id="KW-1185">Reference proteome</keyword>
<dbReference type="Gene3D" id="1.20.1640.10">
    <property type="entry name" value="Multidrug efflux transporter AcrB transmembrane domain"/>
    <property type="match status" value="1"/>
</dbReference>
<feature type="domain" description="SecDF P1 head subdomain" evidence="14">
    <location>
        <begin position="243"/>
        <end position="354"/>
    </location>
</feature>
<feature type="transmembrane region" description="Helical" evidence="10">
    <location>
        <begin position="499"/>
        <end position="527"/>
    </location>
</feature>
<comment type="caution">
    <text evidence="15">The sequence shown here is derived from an EMBL/GenBank/DDBJ whole genome shotgun (WGS) entry which is preliminary data.</text>
</comment>
<keyword evidence="5 10" id="KW-0812">Transmembrane</keyword>
<evidence type="ECO:0000256" key="11">
    <source>
        <dbReference type="SAM" id="MobiDB-lite"/>
    </source>
</evidence>
<dbReference type="PANTHER" id="PTHR30081:SF1">
    <property type="entry name" value="PROTEIN TRANSLOCASE SUBUNIT SECD"/>
    <property type="match status" value="1"/>
</dbReference>
<dbReference type="InterPro" id="IPR055344">
    <property type="entry name" value="SecD_SecF_C_bact"/>
</dbReference>
<reference evidence="15" key="2">
    <citation type="submission" date="2020-09" db="EMBL/GenBank/DDBJ databases">
        <authorList>
            <person name="Sun Q."/>
            <person name="Zhou Y."/>
        </authorList>
    </citation>
    <scope>NUCLEOTIDE SEQUENCE</scope>
    <source>
        <strain evidence="15">CGMCC 1.12214</strain>
    </source>
</reference>
<comment type="function">
    <text evidence="10">Part of the Sec protein translocase complex. Interacts with the SecYEG preprotein conducting channel. SecDF uses the proton motive force (PMF) to complete protein translocation after the ATP-dependent function of SecA.</text>
</comment>
<dbReference type="Pfam" id="PF07549">
    <property type="entry name" value="Sec_GG"/>
    <property type="match status" value="1"/>
</dbReference>
<organism evidence="15 16">
    <name type="scientific">Alsobacter metallidurans</name>
    <dbReference type="NCBI Taxonomy" id="340221"/>
    <lineage>
        <taxon>Bacteria</taxon>
        <taxon>Pseudomonadati</taxon>
        <taxon>Pseudomonadota</taxon>
        <taxon>Alphaproteobacteria</taxon>
        <taxon>Hyphomicrobiales</taxon>
        <taxon>Alsobacteraceae</taxon>
        <taxon>Alsobacter</taxon>
    </lineage>
</organism>
<keyword evidence="6 10" id="KW-0653">Protein transport</keyword>
<evidence type="ECO:0000256" key="10">
    <source>
        <dbReference type="HAMAP-Rule" id="MF_01463"/>
    </source>
</evidence>
<comment type="subunit">
    <text evidence="10">Forms a complex with SecF. Part of the essential Sec protein translocation apparatus which comprises SecA, SecYEG and auxiliary proteins SecDF-YajC and YidC.</text>
</comment>
<feature type="transmembrane region" description="Helical" evidence="10">
    <location>
        <begin position="471"/>
        <end position="493"/>
    </location>
</feature>
<dbReference type="InterPro" id="IPR005791">
    <property type="entry name" value="SecD"/>
</dbReference>
<dbReference type="FunFam" id="3.30.1360.200:FF:000002">
    <property type="entry name" value="Preprotein translocase subunit SecD"/>
    <property type="match status" value="1"/>
</dbReference>
<proteinExistence type="inferred from homology"/>
<dbReference type="NCBIfam" id="TIGR00916">
    <property type="entry name" value="2A0604s01"/>
    <property type="match status" value="1"/>
</dbReference>
<keyword evidence="8 10" id="KW-0811">Translocation</keyword>
<evidence type="ECO:0000256" key="4">
    <source>
        <dbReference type="ARBA" id="ARBA00022519"/>
    </source>
</evidence>
<gene>
    <name evidence="10 15" type="primary">secD</name>
    <name evidence="15" type="ORF">GCM10007036_25880</name>
</gene>
<accession>A0A917I793</accession>
<evidence type="ECO:0000313" key="15">
    <source>
        <dbReference type="EMBL" id="GGH21535.1"/>
    </source>
</evidence>
<evidence type="ECO:0000256" key="2">
    <source>
        <dbReference type="ARBA" id="ARBA00022448"/>
    </source>
</evidence>
<evidence type="ECO:0000259" key="13">
    <source>
        <dbReference type="Pfam" id="PF21760"/>
    </source>
</evidence>
<keyword evidence="9 10" id="KW-0472">Membrane</keyword>
<dbReference type="Pfam" id="PF22599">
    <property type="entry name" value="SecDF_P1_head"/>
    <property type="match status" value="1"/>
</dbReference>
<dbReference type="Gene3D" id="3.30.1360.200">
    <property type="match status" value="1"/>
</dbReference>
<dbReference type="SUPFAM" id="SSF82866">
    <property type="entry name" value="Multidrug efflux transporter AcrB transmembrane domain"/>
    <property type="match status" value="1"/>
</dbReference>
<evidence type="ECO:0000256" key="6">
    <source>
        <dbReference type="ARBA" id="ARBA00022927"/>
    </source>
</evidence>
<dbReference type="GO" id="GO:0015450">
    <property type="term" value="F:protein-transporting ATPase activity"/>
    <property type="evidence" value="ECO:0007669"/>
    <property type="project" value="InterPro"/>
</dbReference>
<dbReference type="Gene3D" id="3.30.70.3400">
    <property type="match status" value="1"/>
</dbReference>
<evidence type="ECO:0000259" key="14">
    <source>
        <dbReference type="Pfam" id="PF22599"/>
    </source>
</evidence>
<comment type="similarity">
    <text evidence="10">Belongs to the SecD/SecF family. SecD subfamily.</text>
</comment>
<dbReference type="AlphaFoldDB" id="A0A917I793"/>
<dbReference type="InterPro" id="IPR054384">
    <property type="entry name" value="SecDF_P1_head"/>
</dbReference>
<evidence type="ECO:0000256" key="8">
    <source>
        <dbReference type="ARBA" id="ARBA00023010"/>
    </source>
</evidence>
<evidence type="ECO:0000256" key="7">
    <source>
        <dbReference type="ARBA" id="ARBA00022989"/>
    </source>
</evidence>
<evidence type="ECO:0000259" key="12">
    <source>
        <dbReference type="Pfam" id="PF02355"/>
    </source>
</evidence>
<keyword evidence="3 10" id="KW-1003">Cell membrane</keyword>
<dbReference type="InterPro" id="IPR001036">
    <property type="entry name" value="Acrflvin-R"/>
</dbReference>
<dbReference type="PANTHER" id="PTHR30081">
    <property type="entry name" value="PROTEIN-EXPORT MEMBRANE PROTEIN SEC"/>
    <property type="match status" value="1"/>
</dbReference>
<feature type="domain" description="Protein export membrane protein SecD/SecF C-terminal" evidence="12">
    <location>
        <begin position="358"/>
        <end position="527"/>
    </location>
</feature>
<dbReference type="InterPro" id="IPR022813">
    <property type="entry name" value="SecD/SecF_arch_bac"/>
</dbReference>
<dbReference type="InterPro" id="IPR048631">
    <property type="entry name" value="SecD_1st"/>
</dbReference>
<sequence length="537" mass="57772">MLRFSRMKTFGVLLIAVLGILFALPSLLSLDTRKSIEQSIPGFLPRWIIPHQAIVLGLDLQGGSHVLLEVDTQSVLRGQVNTLRDDVRRLLREERIALAGGIGVQPRGVTVRVADQAERTRLLPRLRELAAPVGGLFGQTGSQNAVEINEQPDGLISLAVTDAGVNERVRKAIDQAIEVLRRRVDALGTTEPNIQRQGVDRILVQVPGLQDPRRLKEILGTTAQLEFRLVADPGAPPGDVEQLPSQEDGGASMPVEKRVLVQGEDLIDAQPGFDQRTGEPIVNFKFNIRGAQRFGQVTTENVGRPFAIVLDKKVISAPRILQPITGGQGQISGRFTVEAANNLAILLRAGALPAPLTIVEERTVGPGLGQDSIDAGKKASYVATVLVVGFMFVTYGLFGLFANIALAVHVILIFALMAMVGSTLTLPGIAGIVLTIGTAVDSNVLIYERIREEARAGRSMISALEAGFQRAFATIIDSNVTMFIAAAILFFLGSGPVKGFAVTLILGIVTTVVTAVTMTRMMIALWYRSAKPTKLPF</sequence>
<dbReference type="NCBIfam" id="TIGR01129">
    <property type="entry name" value="secD"/>
    <property type="match status" value="1"/>
</dbReference>
<dbReference type="FunFam" id="1.20.1640.10:FF:000004">
    <property type="entry name" value="Protein translocase subunit SecD"/>
    <property type="match status" value="1"/>
</dbReference>
<dbReference type="Proteomes" id="UP000603912">
    <property type="component" value="Unassembled WGS sequence"/>
</dbReference>
<name>A0A917I793_9HYPH</name>
<feature type="domain" description="Protein translocase subunit SecDF P1" evidence="13">
    <location>
        <begin position="173"/>
        <end position="231"/>
    </location>
</feature>
<evidence type="ECO:0000256" key="1">
    <source>
        <dbReference type="ARBA" id="ARBA00004651"/>
    </source>
</evidence>
<dbReference type="InterPro" id="IPR048634">
    <property type="entry name" value="SecD_SecF_C"/>
</dbReference>
<dbReference type="HAMAP" id="MF_01463_B">
    <property type="entry name" value="SecD_B"/>
    <property type="match status" value="1"/>
</dbReference>
<dbReference type="GO" id="GO:0006605">
    <property type="term" value="P:protein targeting"/>
    <property type="evidence" value="ECO:0007669"/>
    <property type="project" value="UniProtKB-UniRule"/>
</dbReference>
<dbReference type="FunFam" id="3.30.70.3400:FF:000006">
    <property type="entry name" value="Protein translocase subunit SecD"/>
    <property type="match status" value="1"/>
</dbReference>
<evidence type="ECO:0000256" key="9">
    <source>
        <dbReference type="ARBA" id="ARBA00023136"/>
    </source>
</evidence>
<feature type="region of interest" description="Disordered" evidence="11">
    <location>
        <begin position="231"/>
        <end position="251"/>
    </location>
</feature>
<keyword evidence="4" id="KW-0997">Cell inner membrane</keyword>
<dbReference type="RefSeq" id="WP_188518170.1">
    <property type="nucleotide sequence ID" value="NZ_BMES01000002.1"/>
</dbReference>
<dbReference type="GO" id="GO:0005886">
    <property type="term" value="C:plasma membrane"/>
    <property type="evidence" value="ECO:0007669"/>
    <property type="project" value="UniProtKB-SubCell"/>
</dbReference>
<feature type="transmembrane region" description="Helical" evidence="10">
    <location>
        <begin position="379"/>
        <end position="398"/>
    </location>
</feature>
<keyword evidence="2 10" id="KW-0813">Transport</keyword>
<dbReference type="Pfam" id="PF02355">
    <property type="entry name" value="SecD_SecF_C"/>
    <property type="match status" value="1"/>
</dbReference>
<comment type="caution">
    <text evidence="10">Lacks conserved residue(s) required for the propagation of feature annotation.</text>
</comment>
<comment type="subcellular location">
    <subcellularLocation>
        <location evidence="1 10">Cell membrane</location>
        <topology evidence="1 10">Multi-pass membrane protein</topology>
    </subcellularLocation>
</comment>
<dbReference type="GO" id="GO:0043952">
    <property type="term" value="P:protein transport by the Sec complex"/>
    <property type="evidence" value="ECO:0007669"/>
    <property type="project" value="UniProtKB-UniRule"/>
</dbReference>
<feature type="transmembrane region" description="Helical" evidence="10">
    <location>
        <begin position="405"/>
        <end position="423"/>
    </location>
</feature>
<dbReference type="GO" id="GO:0065002">
    <property type="term" value="P:intracellular protein transmembrane transport"/>
    <property type="evidence" value="ECO:0007669"/>
    <property type="project" value="UniProtKB-UniRule"/>
</dbReference>
<dbReference type="PRINTS" id="PR00702">
    <property type="entry name" value="ACRIFLAVINRP"/>
</dbReference>
<dbReference type="EMBL" id="BMES01000002">
    <property type="protein sequence ID" value="GGH21535.1"/>
    <property type="molecule type" value="Genomic_DNA"/>
</dbReference>
<protein>
    <recommendedName>
        <fullName evidence="10">Protein translocase subunit SecD</fullName>
    </recommendedName>
</protein>